<keyword evidence="15" id="KW-1185">Reference proteome</keyword>
<feature type="compositionally biased region" description="Polar residues" evidence="12">
    <location>
        <begin position="484"/>
        <end position="507"/>
    </location>
</feature>
<dbReference type="Gene3D" id="3.30.200.20">
    <property type="entry name" value="Phosphorylase Kinase, domain 1"/>
    <property type="match status" value="1"/>
</dbReference>
<sequence length="899" mass="97501">MSVSEGLRKYGNYLTPYEKKEITNYTNIYYCGQDCRDKINAPTTGPNNGFDTNVGEYIFRANDHIAYRYEILEELGSGAFGQVLKAIDHAEEQTVAVKLIRNKRKVSQQAAHEIDILDYVNSRDPKNLYGVVRMIDSFSFRGHTCISYELLGTSLYEYQKEKNFYPMALSLIRGIAARMLITLTFLGRENIVHCDLKPENILLRGSDPSVVKLVDLGSASFDAENASMYIQSRFYRAPEVILEQKYTKAIDWWSFGCILCELANGDPIFPGEDEKDQLGCIMEYLGPPPQSFIEASSARRKREFFDEHFRPRERQTPKGRVRVPSSKSLAKFLGVPEDDDFLSFVMQFLQWDPASRVSPREAMQHQWISGEFVFPTKAEEKGTATSTPDVGTSSSVAASGSKESDGAAKPVEAAHGMAARTAESGATAGVAASSCLPLNTQATLEPAARKMRSDPLPGGDYHNSGVASAPQLTSSDGSCAPRATVQSTGGAPQKPTTARRNSGPVSRSRQRRSTAMTDVEMLVVGAPSRPTTIAEGAAGEKVRDVLTSSEGDGATTFTPGSAVPRYAFSSGGSRHAPPALKPGEPSPTAPPTPAYPAVATMHQPMQRVVVKRGAGNTTSASTLDGKEHLKGGVRSSRNGVLQLGKEARFSPGNEDSIHTRTKDPEKQPSMQELVPMAWQVATKGKGSATRRKEYSLTIDGTPTQSPLECVPPATERPHEHSKNCVISSGLGLETTNRGCTLPSASRPHVPVSSFIFARAEMNHPSTDEKLCNSGETVMLSVPPSRASAPDSAVSVTTTVPRQAGESTVPWRSKRCNLSCSRNGGMRDLEDRQDHVVTSGASAEEAKGCHPAPDEVLRLVSQRQPSSRQPRRNMSVALNEVKKPSTPTTVLPPLKKSFAG</sequence>
<dbReference type="InterPro" id="IPR017441">
    <property type="entry name" value="Protein_kinase_ATP_BS"/>
</dbReference>
<name>A0A0N0P836_LEPSE</name>
<evidence type="ECO:0000259" key="13">
    <source>
        <dbReference type="PROSITE" id="PS50011"/>
    </source>
</evidence>
<dbReference type="GO" id="GO:0004712">
    <property type="term" value="F:protein serine/threonine/tyrosine kinase activity"/>
    <property type="evidence" value="ECO:0007669"/>
    <property type="project" value="UniProtKB-EC"/>
</dbReference>
<feature type="region of interest" description="Disordered" evidence="12">
    <location>
        <begin position="860"/>
        <end position="899"/>
    </location>
</feature>
<feature type="region of interest" description="Disordered" evidence="12">
    <location>
        <begin position="781"/>
        <end position="807"/>
    </location>
</feature>
<comment type="similarity">
    <text evidence="1">Belongs to the protein kinase superfamily. CMGC Ser/Thr protein kinase family. MNB/DYRK subfamily.</text>
</comment>
<dbReference type="Gene3D" id="1.10.510.10">
    <property type="entry name" value="Transferase(Phosphotransferase) domain 1"/>
    <property type="match status" value="1"/>
</dbReference>
<feature type="compositionally biased region" description="Pro residues" evidence="12">
    <location>
        <begin position="584"/>
        <end position="594"/>
    </location>
</feature>
<dbReference type="EC" id="2.7.12.1" evidence="2"/>
<evidence type="ECO:0000256" key="4">
    <source>
        <dbReference type="ARBA" id="ARBA00022679"/>
    </source>
</evidence>
<evidence type="ECO:0000256" key="5">
    <source>
        <dbReference type="ARBA" id="ARBA00022741"/>
    </source>
</evidence>
<evidence type="ECO:0000256" key="1">
    <source>
        <dbReference type="ARBA" id="ARBA00008867"/>
    </source>
</evidence>
<accession>A0A0N0P836</accession>
<dbReference type="GO" id="GO:0004674">
    <property type="term" value="F:protein serine/threonine kinase activity"/>
    <property type="evidence" value="ECO:0007669"/>
    <property type="project" value="UniProtKB-KW"/>
</dbReference>
<feature type="region of interest" description="Disordered" evidence="12">
    <location>
        <begin position="448"/>
        <end position="519"/>
    </location>
</feature>
<keyword evidence="7 11" id="KW-0067">ATP-binding</keyword>
<evidence type="ECO:0000313" key="14">
    <source>
        <dbReference type="EMBL" id="KPI89509.1"/>
    </source>
</evidence>
<evidence type="ECO:0000256" key="7">
    <source>
        <dbReference type="ARBA" id="ARBA00022840"/>
    </source>
</evidence>
<evidence type="ECO:0000256" key="2">
    <source>
        <dbReference type="ARBA" id="ARBA00013203"/>
    </source>
</evidence>
<comment type="caution">
    <text evidence="14">The sequence shown here is derived from an EMBL/GenBank/DDBJ whole genome shotgun (WGS) entry which is preliminary data.</text>
</comment>
<dbReference type="SUPFAM" id="SSF56112">
    <property type="entry name" value="Protein kinase-like (PK-like)"/>
    <property type="match status" value="1"/>
</dbReference>
<dbReference type="PROSITE" id="PS00107">
    <property type="entry name" value="PROTEIN_KINASE_ATP"/>
    <property type="match status" value="1"/>
</dbReference>
<dbReference type="PANTHER" id="PTHR24058">
    <property type="entry name" value="DUAL SPECIFICITY PROTEIN KINASE"/>
    <property type="match status" value="1"/>
</dbReference>
<dbReference type="Pfam" id="PF00069">
    <property type="entry name" value="Pkinase"/>
    <property type="match status" value="1"/>
</dbReference>
<reference evidence="14 15" key="1">
    <citation type="journal article" date="2015" name="PLoS Pathog.">
        <title>Leptomonas seymouri: Adaptations to the Dixenous Life Cycle Analyzed by Genome Sequencing, Transcriptome Profiling and Co-infection with Leishmania donovani.</title>
        <authorList>
            <person name="Kraeva N."/>
            <person name="Butenko A."/>
            <person name="Hlavacova J."/>
            <person name="Kostygov A."/>
            <person name="Myskova J."/>
            <person name="Grybchuk D."/>
            <person name="Lestinova T."/>
            <person name="Votypka J."/>
            <person name="Volf P."/>
            <person name="Opperdoes F."/>
            <person name="Flegontov P."/>
            <person name="Lukes J."/>
            <person name="Yurchenko V."/>
        </authorList>
    </citation>
    <scope>NUCLEOTIDE SEQUENCE [LARGE SCALE GENOMIC DNA]</scope>
    <source>
        <strain evidence="14 15">ATCC 30220</strain>
    </source>
</reference>
<keyword evidence="3" id="KW-0723">Serine/threonine-protein kinase</keyword>
<proteinExistence type="inferred from homology"/>
<feature type="binding site" evidence="11">
    <location>
        <position position="98"/>
    </location>
    <ligand>
        <name>ATP</name>
        <dbReference type="ChEBI" id="CHEBI:30616"/>
    </ligand>
</feature>
<evidence type="ECO:0000256" key="11">
    <source>
        <dbReference type="PROSITE-ProRule" id="PRU10141"/>
    </source>
</evidence>
<feature type="region of interest" description="Disordered" evidence="12">
    <location>
        <begin position="549"/>
        <end position="595"/>
    </location>
</feature>
<comment type="catalytic activity">
    <reaction evidence="9">
        <text>L-threonyl-[protein] + ATP = O-phospho-L-threonyl-[protein] + ADP + H(+)</text>
        <dbReference type="Rhea" id="RHEA:46608"/>
        <dbReference type="Rhea" id="RHEA-COMP:11060"/>
        <dbReference type="Rhea" id="RHEA-COMP:11605"/>
        <dbReference type="ChEBI" id="CHEBI:15378"/>
        <dbReference type="ChEBI" id="CHEBI:30013"/>
        <dbReference type="ChEBI" id="CHEBI:30616"/>
        <dbReference type="ChEBI" id="CHEBI:61977"/>
        <dbReference type="ChEBI" id="CHEBI:456216"/>
        <dbReference type="EC" id="2.7.12.1"/>
    </reaction>
</comment>
<dbReference type="PANTHER" id="PTHR24058:SF22">
    <property type="entry name" value="DUAL SPECIFICITY TYROSINE-PHOSPHORYLATION-REGULATED KINASE 4"/>
    <property type="match status" value="1"/>
</dbReference>
<evidence type="ECO:0000313" key="15">
    <source>
        <dbReference type="Proteomes" id="UP000038009"/>
    </source>
</evidence>
<dbReference type="OMA" id="HTANDEY"/>
<dbReference type="InterPro" id="IPR008271">
    <property type="entry name" value="Ser/Thr_kinase_AS"/>
</dbReference>
<keyword evidence="6" id="KW-0418">Kinase</keyword>
<dbReference type="InterPro" id="IPR011009">
    <property type="entry name" value="Kinase-like_dom_sf"/>
</dbReference>
<dbReference type="EMBL" id="LJSK01000022">
    <property type="protein sequence ID" value="KPI89509.1"/>
    <property type="molecule type" value="Genomic_DNA"/>
</dbReference>
<dbReference type="PROSITE" id="PS50011">
    <property type="entry name" value="PROTEIN_KINASE_DOM"/>
    <property type="match status" value="1"/>
</dbReference>
<dbReference type="PROSITE" id="PS00108">
    <property type="entry name" value="PROTEIN_KINASE_ST"/>
    <property type="match status" value="1"/>
</dbReference>
<keyword evidence="4" id="KW-0808">Transferase</keyword>
<dbReference type="CDD" id="cd14210">
    <property type="entry name" value="PKc_DYRK"/>
    <property type="match status" value="1"/>
</dbReference>
<keyword evidence="5 11" id="KW-0547">Nucleotide-binding</keyword>
<dbReference type="InterPro" id="IPR050494">
    <property type="entry name" value="Ser_Thr_dual-spec_kinase"/>
</dbReference>
<feature type="compositionally biased region" description="Polar residues" evidence="12">
    <location>
        <begin position="549"/>
        <end position="559"/>
    </location>
</feature>
<dbReference type="GO" id="GO:0005524">
    <property type="term" value="F:ATP binding"/>
    <property type="evidence" value="ECO:0007669"/>
    <property type="project" value="UniProtKB-UniRule"/>
</dbReference>
<dbReference type="InterPro" id="IPR000719">
    <property type="entry name" value="Prot_kinase_dom"/>
</dbReference>
<evidence type="ECO:0000256" key="12">
    <source>
        <dbReference type="SAM" id="MobiDB-lite"/>
    </source>
</evidence>
<organism evidence="14 15">
    <name type="scientific">Leptomonas seymouri</name>
    <dbReference type="NCBI Taxonomy" id="5684"/>
    <lineage>
        <taxon>Eukaryota</taxon>
        <taxon>Discoba</taxon>
        <taxon>Euglenozoa</taxon>
        <taxon>Kinetoplastea</taxon>
        <taxon>Metakinetoplastina</taxon>
        <taxon>Trypanosomatida</taxon>
        <taxon>Trypanosomatidae</taxon>
        <taxon>Leishmaniinae</taxon>
        <taxon>Leptomonas</taxon>
    </lineage>
</organism>
<evidence type="ECO:0000256" key="3">
    <source>
        <dbReference type="ARBA" id="ARBA00022527"/>
    </source>
</evidence>
<dbReference type="InterPro" id="IPR042521">
    <property type="entry name" value="DYRK"/>
</dbReference>
<dbReference type="SMART" id="SM00220">
    <property type="entry name" value="S_TKc"/>
    <property type="match status" value="1"/>
</dbReference>
<comment type="catalytic activity">
    <reaction evidence="10">
        <text>L-tyrosyl-[protein] + ATP = O-phospho-L-tyrosyl-[protein] + ADP + H(+)</text>
        <dbReference type="Rhea" id="RHEA:10596"/>
        <dbReference type="Rhea" id="RHEA-COMP:10136"/>
        <dbReference type="Rhea" id="RHEA-COMP:20101"/>
        <dbReference type="ChEBI" id="CHEBI:15378"/>
        <dbReference type="ChEBI" id="CHEBI:30616"/>
        <dbReference type="ChEBI" id="CHEBI:46858"/>
        <dbReference type="ChEBI" id="CHEBI:61978"/>
        <dbReference type="ChEBI" id="CHEBI:456216"/>
        <dbReference type="EC" id="2.7.12.1"/>
    </reaction>
</comment>
<dbReference type="OrthoDB" id="9332038at2759"/>
<comment type="catalytic activity">
    <reaction evidence="8">
        <text>L-seryl-[protein] + ATP = O-phospho-L-seryl-[protein] + ADP + H(+)</text>
        <dbReference type="Rhea" id="RHEA:17989"/>
        <dbReference type="Rhea" id="RHEA-COMP:9863"/>
        <dbReference type="Rhea" id="RHEA-COMP:11604"/>
        <dbReference type="ChEBI" id="CHEBI:15378"/>
        <dbReference type="ChEBI" id="CHEBI:29999"/>
        <dbReference type="ChEBI" id="CHEBI:30616"/>
        <dbReference type="ChEBI" id="CHEBI:83421"/>
        <dbReference type="ChEBI" id="CHEBI:456216"/>
        <dbReference type="EC" id="2.7.12.1"/>
    </reaction>
</comment>
<dbReference type="Gene3D" id="3.30.10.30">
    <property type="entry name" value="DYRK"/>
    <property type="match status" value="1"/>
</dbReference>
<feature type="compositionally biased region" description="Low complexity" evidence="12">
    <location>
        <begin position="390"/>
        <end position="401"/>
    </location>
</feature>
<protein>
    <recommendedName>
        <fullName evidence="2">dual-specificity kinase</fullName>
        <ecNumber evidence="2">2.7.12.1</ecNumber>
    </recommendedName>
</protein>
<dbReference type="Proteomes" id="UP000038009">
    <property type="component" value="Unassembled WGS sequence"/>
</dbReference>
<dbReference type="GO" id="GO:0005737">
    <property type="term" value="C:cytoplasm"/>
    <property type="evidence" value="ECO:0007669"/>
    <property type="project" value="TreeGrafter"/>
</dbReference>
<feature type="region of interest" description="Disordered" evidence="12">
    <location>
        <begin position="379"/>
        <end position="420"/>
    </location>
</feature>
<gene>
    <name evidence="14" type="ORF">ABL78_1385</name>
</gene>
<evidence type="ECO:0000256" key="6">
    <source>
        <dbReference type="ARBA" id="ARBA00022777"/>
    </source>
</evidence>
<evidence type="ECO:0000256" key="9">
    <source>
        <dbReference type="ARBA" id="ARBA00049308"/>
    </source>
</evidence>
<evidence type="ECO:0000256" key="10">
    <source>
        <dbReference type="ARBA" id="ARBA00051680"/>
    </source>
</evidence>
<dbReference type="GO" id="GO:0005856">
    <property type="term" value="C:cytoskeleton"/>
    <property type="evidence" value="ECO:0007669"/>
    <property type="project" value="TreeGrafter"/>
</dbReference>
<feature type="domain" description="Protein kinase" evidence="13">
    <location>
        <begin position="69"/>
        <end position="368"/>
    </location>
</feature>
<evidence type="ECO:0000256" key="8">
    <source>
        <dbReference type="ARBA" id="ARBA00049003"/>
    </source>
</evidence>
<dbReference type="AlphaFoldDB" id="A0A0N0P836"/>
<dbReference type="VEuPathDB" id="TriTrypDB:Lsey_0022_0300"/>